<dbReference type="eggNOG" id="KOG1561">
    <property type="taxonomic scope" value="Eukaryota"/>
</dbReference>
<dbReference type="InterPro" id="IPR001289">
    <property type="entry name" value="NFYA"/>
</dbReference>
<dbReference type="GO" id="GO:0006357">
    <property type="term" value="P:regulation of transcription by RNA polymerase II"/>
    <property type="evidence" value="ECO:0000318"/>
    <property type="project" value="GO_Central"/>
</dbReference>
<sequence>MFMKMHNLCKKESGMCSLLSTSPYIVGRQLLGNSTESTVHQSSLSESLGLTMGVPHQQFHGSKKLTFQFQDQDSSSTQSTGQSYPEVASMGEGFNESHEKAEGGHVKLVSLMGTQDFIFPSQFDCSQSVARVPLHFTEPYFGGLLAAYGPQSMIHHPQMFGMTSARVPLPPVFTEDEPIFVNAKQYAAILRRRRYRAKLEAQNKLIKARKPYLHESRHLHALRRARGSGGRFLNAKKLEDSNPTPASHGLDGAGTQFHLAGNISESEVHHPENHRDGASTTSCSDVTSASNSDDIFQQQTEFKFSGYPSHFVGTMRGRSVGMHGGGSQHHVSVLL</sequence>
<keyword evidence="2 8" id="KW-0805">Transcription regulation</keyword>
<evidence type="ECO:0000256" key="6">
    <source>
        <dbReference type="ARBA" id="ARBA00023242"/>
    </source>
</evidence>
<evidence type="ECO:0000256" key="5">
    <source>
        <dbReference type="ARBA" id="ARBA00023163"/>
    </source>
</evidence>
<dbReference type="SMART" id="SM00521">
    <property type="entry name" value="CBF"/>
    <property type="match status" value="1"/>
</dbReference>
<evidence type="ECO:0000256" key="3">
    <source>
        <dbReference type="ARBA" id="ARBA00023125"/>
    </source>
</evidence>
<evidence type="ECO:0000313" key="10">
    <source>
        <dbReference type="EMBL" id="EEF41020.1"/>
    </source>
</evidence>
<dbReference type="EMBL" id="EQ973876">
    <property type="protein sequence ID" value="EEF41020.1"/>
    <property type="molecule type" value="Genomic_DNA"/>
</dbReference>
<protein>
    <recommendedName>
        <fullName evidence="8">Nuclear transcription factor Y subunit</fullName>
    </recommendedName>
</protein>
<dbReference type="Pfam" id="PF02045">
    <property type="entry name" value="CBFB_NFYA"/>
    <property type="match status" value="1"/>
</dbReference>
<dbReference type="InParanoid" id="B9S5T3"/>
<evidence type="ECO:0000256" key="9">
    <source>
        <dbReference type="SAM" id="MobiDB-lite"/>
    </source>
</evidence>
<evidence type="ECO:0000256" key="4">
    <source>
        <dbReference type="ARBA" id="ARBA00023159"/>
    </source>
</evidence>
<comment type="subunit">
    <text evidence="7">Heterotrimeric transcription factor composed of three components, NF-YA, NF-YB and NF-YC. NF-YB and NF-YC must interact and dimerize for NF-YA association and DNA binding.</text>
</comment>
<dbReference type="Proteomes" id="UP000008311">
    <property type="component" value="Unassembled WGS sequence"/>
</dbReference>
<name>B9S5T3_RICCO</name>
<dbReference type="PROSITE" id="PS00686">
    <property type="entry name" value="NFYA_HAP2_1"/>
    <property type="match status" value="1"/>
</dbReference>
<evidence type="ECO:0000256" key="8">
    <source>
        <dbReference type="RuleBase" id="RU367155"/>
    </source>
</evidence>
<evidence type="ECO:0000313" key="11">
    <source>
        <dbReference type="Proteomes" id="UP000008311"/>
    </source>
</evidence>
<keyword evidence="6 8" id="KW-0539">Nucleus</keyword>
<feature type="compositionally biased region" description="Polar residues" evidence="9">
    <location>
        <begin position="278"/>
        <end position="292"/>
    </location>
</feature>
<feature type="region of interest" description="Disordered" evidence="9">
    <location>
        <begin position="224"/>
        <end position="292"/>
    </location>
</feature>
<dbReference type="PANTHER" id="PTHR12632">
    <property type="entry name" value="TRANSCRIPTION FACTOR NF-Y ALPHA-RELATED"/>
    <property type="match status" value="1"/>
</dbReference>
<dbReference type="GO" id="GO:0003677">
    <property type="term" value="F:DNA binding"/>
    <property type="evidence" value="ECO:0007669"/>
    <property type="project" value="UniProtKB-KW"/>
</dbReference>
<comment type="subcellular location">
    <subcellularLocation>
        <location evidence="1 8">Nucleus</location>
    </subcellularLocation>
</comment>
<dbReference type="PROSITE" id="PS51152">
    <property type="entry name" value="NFYA_HAP2_2"/>
    <property type="match status" value="1"/>
</dbReference>
<keyword evidence="3 8" id="KW-0238">DNA-binding</keyword>
<comment type="function">
    <text evidence="8">Component of the sequence-specific heterotrimeric transcription factor (NF-Y) which specifically recognizes a 5'-CCAAT-3' box motif found in the promoters of its target genes.</text>
</comment>
<proteinExistence type="inferred from homology"/>
<accession>B9S5T3</accession>
<feature type="compositionally biased region" description="Basic and acidic residues" evidence="9">
    <location>
        <begin position="266"/>
        <end position="277"/>
    </location>
</feature>
<comment type="similarity">
    <text evidence="8">Belongs to the NFYA/HAP2 subunit family.</text>
</comment>
<evidence type="ECO:0000256" key="2">
    <source>
        <dbReference type="ARBA" id="ARBA00023015"/>
    </source>
</evidence>
<keyword evidence="11" id="KW-1185">Reference proteome</keyword>
<dbReference type="FunCoup" id="B9S5T3">
    <property type="interactions" value="73"/>
</dbReference>
<dbReference type="PRINTS" id="PR00616">
    <property type="entry name" value="CCAATSUBUNTB"/>
</dbReference>
<dbReference type="AlphaFoldDB" id="B9S5T3"/>
<evidence type="ECO:0000256" key="7">
    <source>
        <dbReference type="ARBA" id="ARBA00025911"/>
    </source>
</evidence>
<organism evidence="10 11">
    <name type="scientific">Ricinus communis</name>
    <name type="common">Castor bean</name>
    <dbReference type="NCBI Taxonomy" id="3988"/>
    <lineage>
        <taxon>Eukaryota</taxon>
        <taxon>Viridiplantae</taxon>
        <taxon>Streptophyta</taxon>
        <taxon>Embryophyta</taxon>
        <taxon>Tracheophyta</taxon>
        <taxon>Spermatophyta</taxon>
        <taxon>Magnoliopsida</taxon>
        <taxon>eudicotyledons</taxon>
        <taxon>Gunneridae</taxon>
        <taxon>Pentapetalae</taxon>
        <taxon>rosids</taxon>
        <taxon>fabids</taxon>
        <taxon>Malpighiales</taxon>
        <taxon>Euphorbiaceae</taxon>
        <taxon>Acalyphoideae</taxon>
        <taxon>Acalypheae</taxon>
        <taxon>Ricinus</taxon>
    </lineage>
</organism>
<dbReference type="InterPro" id="IPR018362">
    <property type="entry name" value="CCAAT-binding_factor_CS"/>
</dbReference>
<dbReference type="GO" id="GO:0000981">
    <property type="term" value="F:DNA-binding transcription factor activity, RNA polymerase II-specific"/>
    <property type="evidence" value="ECO:0000318"/>
    <property type="project" value="GO_Central"/>
</dbReference>
<dbReference type="GO" id="GO:0016602">
    <property type="term" value="C:CCAAT-binding factor complex"/>
    <property type="evidence" value="ECO:0007669"/>
    <property type="project" value="InterPro"/>
</dbReference>
<dbReference type="STRING" id="3988.B9S5T3"/>
<dbReference type="Gene3D" id="6.10.250.2430">
    <property type="match status" value="1"/>
</dbReference>
<reference evidence="11" key="1">
    <citation type="journal article" date="2010" name="Nat. Biotechnol.">
        <title>Draft genome sequence of the oilseed species Ricinus communis.</title>
        <authorList>
            <person name="Chan A.P."/>
            <person name="Crabtree J."/>
            <person name="Zhao Q."/>
            <person name="Lorenzi H."/>
            <person name="Orvis J."/>
            <person name="Puiu D."/>
            <person name="Melake-Berhan A."/>
            <person name="Jones K.M."/>
            <person name="Redman J."/>
            <person name="Chen G."/>
            <person name="Cahoon E.B."/>
            <person name="Gedil M."/>
            <person name="Stanke M."/>
            <person name="Haas B.J."/>
            <person name="Wortman J.R."/>
            <person name="Fraser-Liggett C.M."/>
            <person name="Ravel J."/>
            <person name="Rabinowicz P.D."/>
        </authorList>
    </citation>
    <scope>NUCLEOTIDE SEQUENCE [LARGE SCALE GENOMIC DNA]</scope>
    <source>
        <strain evidence="11">cv. Hale</strain>
    </source>
</reference>
<keyword evidence="5 8" id="KW-0804">Transcription</keyword>
<keyword evidence="4" id="KW-0010">Activator</keyword>
<evidence type="ECO:0000256" key="1">
    <source>
        <dbReference type="ARBA" id="ARBA00004123"/>
    </source>
</evidence>
<gene>
    <name evidence="10" type="ORF">RCOM_0654210</name>
</gene>